<accession>A0A8S1DXI2</accession>
<evidence type="ECO:0000256" key="2">
    <source>
        <dbReference type="SAM" id="Phobius"/>
    </source>
</evidence>
<keyword evidence="2" id="KW-1133">Transmembrane helix</keyword>
<reference evidence="4 5" key="1">
    <citation type="submission" date="2020-04" db="EMBL/GenBank/DDBJ databases">
        <authorList>
            <person name="Alioto T."/>
            <person name="Alioto T."/>
            <person name="Gomez Garrido J."/>
        </authorList>
    </citation>
    <scope>NUCLEOTIDE SEQUENCE [LARGE SCALE GENOMIC DNA]</scope>
</reference>
<keyword evidence="5" id="KW-1185">Reference proteome</keyword>
<evidence type="ECO:0000313" key="4">
    <source>
        <dbReference type="EMBL" id="CAB3388831.1"/>
    </source>
</evidence>
<feature type="region of interest" description="Disordered" evidence="1">
    <location>
        <begin position="62"/>
        <end position="93"/>
    </location>
</feature>
<proteinExistence type="predicted"/>
<dbReference type="InterPro" id="IPR009003">
    <property type="entry name" value="Peptidase_S1_PA"/>
</dbReference>
<feature type="transmembrane region" description="Helical" evidence="2">
    <location>
        <begin position="26"/>
        <end position="53"/>
    </location>
</feature>
<dbReference type="SUPFAM" id="SSF50494">
    <property type="entry name" value="Trypsin-like serine proteases"/>
    <property type="match status" value="1"/>
</dbReference>
<dbReference type="PANTHER" id="PTHR24260:SF136">
    <property type="entry name" value="GH08193P-RELATED"/>
    <property type="match status" value="1"/>
</dbReference>
<organism evidence="4 5">
    <name type="scientific">Cloeon dipterum</name>
    <dbReference type="NCBI Taxonomy" id="197152"/>
    <lineage>
        <taxon>Eukaryota</taxon>
        <taxon>Metazoa</taxon>
        <taxon>Ecdysozoa</taxon>
        <taxon>Arthropoda</taxon>
        <taxon>Hexapoda</taxon>
        <taxon>Insecta</taxon>
        <taxon>Pterygota</taxon>
        <taxon>Palaeoptera</taxon>
        <taxon>Ephemeroptera</taxon>
        <taxon>Pisciforma</taxon>
        <taxon>Baetidae</taxon>
        <taxon>Cloeon</taxon>
    </lineage>
</organism>
<gene>
    <name evidence="4" type="ORF">CLODIP_2_CD02832</name>
</gene>
<dbReference type="AlphaFoldDB" id="A0A8S1DXI2"/>
<dbReference type="InterPro" id="IPR001254">
    <property type="entry name" value="Trypsin_dom"/>
</dbReference>
<evidence type="ECO:0000313" key="5">
    <source>
        <dbReference type="Proteomes" id="UP000494165"/>
    </source>
</evidence>
<dbReference type="Pfam" id="PF00089">
    <property type="entry name" value="Trypsin"/>
    <property type="match status" value="1"/>
</dbReference>
<keyword evidence="2" id="KW-0812">Transmembrane</keyword>
<protein>
    <recommendedName>
        <fullName evidence="3">Peptidase S1 domain-containing protein</fullName>
    </recommendedName>
</protein>
<dbReference type="GO" id="GO:0006508">
    <property type="term" value="P:proteolysis"/>
    <property type="evidence" value="ECO:0007669"/>
    <property type="project" value="InterPro"/>
</dbReference>
<sequence>MHLAELTYETEEGRKKHRKSMSTCRFCIRFTLVALLIILLAATTTATIFFLLARGEIGECSDSVTTTQSPISTTTTTTTTTTQPPPPLTTTTITTQPSLVLTAGPCCDEAKSFTIFLSGIDKPSRQIGKSTIYVKDNRIDLSNLDYGVCTIHLDAPVSAKGITTIRLPSRSQRSDTFEKFNATVSGWGRTSIDDNSLIYTDVIIKEKTFCQQVYPEVGAERTLCTYDTNGLGICDGLVGDPLTITDSDGVETQVGYASFGPSRKEGGCKTYYPNGYVRVTAYLDLIEIFGDVDIRP</sequence>
<dbReference type="InterPro" id="IPR051333">
    <property type="entry name" value="CLIP_Serine_Protease"/>
</dbReference>
<keyword evidence="2" id="KW-0472">Membrane</keyword>
<dbReference type="EMBL" id="CADEPI010000935">
    <property type="protein sequence ID" value="CAB3388831.1"/>
    <property type="molecule type" value="Genomic_DNA"/>
</dbReference>
<feature type="domain" description="Peptidase S1" evidence="3">
    <location>
        <begin position="52"/>
        <end position="287"/>
    </location>
</feature>
<dbReference type="InterPro" id="IPR043504">
    <property type="entry name" value="Peptidase_S1_PA_chymotrypsin"/>
</dbReference>
<dbReference type="PROSITE" id="PS50240">
    <property type="entry name" value="TRYPSIN_DOM"/>
    <property type="match status" value="1"/>
</dbReference>
<feature type="compositionally biased region" description="Low complexity" evidence="1">
    <location>
        <begin position="64"/>
        <end position="82"/>
    </location>
</feature>
<dbReference type="Proteomes" id="UP000494165">
    <property type="component" value="Unassembled WGS sequence"/>
</dbReference>
<comment type="caution">
    <text evidence="4">The sequence shown here is derived from an EMBL/GenBank/DDBJ whole genome shotgun (WGS) entry which is preliminary data.</text>
</comment>
<name>A0A8S1DXI2_9INSE</name>
<evidence type="ECO:0000259" key="3">
    <source>
        <dbReference type="PROSITE" id="PS50240"/>
    </source>
</evidence>
<dbReference type="PANTHER" id="PTHR24260">
    <property type="match status" value="1"/>
</dbReference>
<dbReference type="OrthoDB" id="5597713at2759"/>
<dbReference type="SMART" id="SM00020">
    <property type="entry name" value="Tryp_SPc"/>
    <property type="match status" value="1"/>
</dbReference>
<dbReference type="GO" id="GO:0004252">
    <property type="term" value="F:serine-type endopeptidase activity"/>
    <property type="evidence" value="ECO:0007669"/>
    <property type="project" value="InterPro"/>
</dbReference>
<evidence type="ECO:0000256" key="1">
    <source>
        <dbReference type="SAM" id="MobiDB-lite"/>
    </source>
</evidence>
<dbReference type="Gene3D" id="2.40.10.10">
    <property type="entry name" value="Trypsin-like serine proteases"/>
    <property type="match status" value="2"/>
</dbReference>